<dbReference type="Pfam" id="PF01381">
    <property type="entry name" value="HTH_3"/>
    <property type="match status" value="1"/>
</dbReference>
<dbReference type="RefSeq" id="WP_186600970.1">
    <property type="nucleotide sequence ID" value="NZ_JABWRP020000002.1"/>
</dbReference>
<keyword evidence="4" id="KW-1185">Reference proteome</keyword>
<evidence type="ECO:0000313" key="2">
    <source>
        <dbReference type="EMBL" id="MBC3469161.1"/>
    </source>
</evidence>
<dbReference type="EMBL" id="JABWRP020000002">
    <property type="protein sequence ID" value="MBV4540077.1"/>
    <property type="molecule type" value="Genomic_DNA"/>
</dbReference>
<feature type="domain" description="HTH cro/C1-type" evidence="1">
    <location>
        <begin position="11"/>
        <end position="63"/>
    </location>
</feature>
<name>A0A923GFH8_9PSED</name>
<dbReference type="EMBL" id="JABWRP010000001">
    <property type="protein sequence ID" value="MBC3469161.1"/>
    <property type="molecule type" value="Genomic_DNA"/>
</dbReference>
<evidence type="ECO:0000313" key="4">
    <source>
        <dbReference type="Proteomes" id="UP000628137"/>
    </source>
</evidence>
<dbReference type="PROSITE" id="PS50943">
    <property type="entry name" value="HTH_CROC1"/>
    <property type="match status" value="1"/>
</dbReference>
<reference evidence="2 4" key="1">
    <citation type="journal article" date="2020" name="Microorganisms">
        <title>Reliable Identification of Environmental Pseudomonas Isolates Using the rpoD Gene.</title>
        <authorList>
            <consortium name="The Broad Institute Genome Sequencing Platform"/>
            <person name="Girard L."/>
            <person name="Lood C."/>
            <person name="Rokni-Zadeh H."/>
            <person name="van Noort V."/>
            <person name="Lavigne R."/>
            <person name="De Mot R."/>
        </authorList>
    </citation>
    <scope>NUCLEOTIDE SEQUENCE</scope>
    <source>
        <strain evidence="2 4">RW4S2</strain>
    </source>
</reference>
<dbReference type="InterPro" id="IPR001387">
    <property type="entry name" value="Cro/C1-type_HTH"/>
</dbReference>
<dbReference type="InterPro" id="IPR010982">
    <property type="entry name" value="Lambda_DNA-bd_dom_sf"/>
</dbReference>
<dbReference type="CDD" id="cd00093">
    <property type="entry name" value="HTH_XRE"/>
    <property type="match status" value="1"/>
</dbReference>
<sequence length="154" mass="16232">MSIPKGFASALRLVRVSRQLNQKDLGDQIASSHISQLEAGKTSPTLKLSVELAGALGVEPVALLAIALAAERGVTPSQLLALATADLEKLQLLDAVPPAEPGAIDAPHPTTARAMKANAEVQRLKAQGLSRMEVAQTLGLSKTTVQRYWMTTSD</sequence>
<reference evidence="2" key="2">
    <citation type="submission" date="2020-07" db="EMBL/GenBank/DDBJ databases">
        <authorList>
            <person name="Lood C."/>
            <person name="Girard L."/>
        </authorList>
    </citation>
    <scope>NUCLEOTIDE SEQUENCE</scope>
    <source>
        <strain evidence="2">RW4S2</strain>
    </source>
</reference>
<dbReference type="SUPFAM" id="SSF47413">
    <property type="entry name" value="lambda repressor-like DNA-binding domains"/>
    <property type="match status" value="1"/>
</dbReference>
<dbReference type="Gene3D" id="1.10.260.40">
    <property type="entry name" value="lambda repressor-like DNA-binding domains"/>
    <property type="match status" value="1"/>
</dbReference>
<accession>A0A923GFH8</accession>
<evidence type="ECO:0000259" key="1">
    <source>
        <dbReference type="PROSITE" id="PS50943"/>
    </source>
</evidence>
<organism evidence="2">
    <name type="scientific">Pseudomonas vlassakiae</name>
    <dbReference type="NCBI Taxonomy" id="485888"/>
    <lineage>
        <taxon>Bacteria</taxon>
        <taxon>Pseudomonadati</taxon>
        <taxon>Pseudomonadota</taxon>
        <taxon>Gammaproteobacteria</taxon>
        <taxon>Pseudomonadales</taxon>
        <taxon>Pseudomonadaceae</taxon>
        <taxon>Pseudomonas</taxon>
    </lineage>
</organism>
<protein>
    <submittedName>
        <fullName evidence="2">Helix-turn-helix domain-containing protein</fullName>
    </submittedName>
</protein>
<comment type="caution">
    <text evidence="2">The sequence shown here is derived from an EMBL/GenBank/DDBJ whole genome shotgun (WGS) entry which is preliminary data.</text>
</comment>
<dbReference type="GO" id="GO:0003677">
    <property type="term" value="F:DNA binding"/>
    <property type="evidence" value="ECO:0007669"/>
    <property type="project" value="InterPro"/>
</dbReference>
<proteinExistence type="predicted"/>
<evidence type="ECO:0000313" key="3">
    <source>
        <dbReference type="EMBL" id="MBV4540077.1"/>
    </source>
</evidence>
<gene>
    <name evidence="3" type="ORF">HU738_003355</name>
    <name evidence="2" type="ORF">HU738_01190</name>
</gene>
<reference evidence="3" key="3">
    <citation type="submission" date="2021-06" db="EMBL/GenBank/DDBJ databases">
        <title>Updating the genus Pseudomonas: Description of 43 new species and partition of the Pseudomonas putida group.</title>
        <authorList>
            <person name="Girard L."/>
            <person name="Lood C."/>
            <person name="Vandamme P."/>
            <person name="Rokni-Zadeh H."/>
            <person name="Van Noort V."/>
            <person name="Hofte M."/>
            <person name="Lavigne R."/>
            <person name="De Mot R."/>
        </authorList>
    </citation>
    <scope>NUCLEOTIDE SEQUENCE</scope>
    <source>
        <strain evidence="3">RW4S2</strain>
    </source>
</reference>
<dbReference type="SMART" id="SM00530">
    <property type="entry name" value="HTH_XRE"/>
    <property type="match status" value="1"/>
</dbReference>
<dbReference type="Proteomes" id="UP000628137">
    <property type="component" value="Unassembled WGS sequence"/>
</dbReference>
<dbReference type="AlphaFoldDB" id="A0A923GFH8"/>